<evidence type="ECO:0000256" key="6">
    <source>
        <dbReference type="SAM" id="MobiDB-lite"/>
    </source>
</evidence>
<dbReference type="InterPro" id="IPR037396">
    <property type="entry name" value="FMN_HAD"/>
</dbReference>
<evidence type="ECO:0000256" key="4">
    <source>
        <dbReference type="ARBA" id="ARBA00023002"/>
    </source>
</evidence>
<dbReference type="KEGG" id="htu:Htur_2905"/>
<dbReference type="Gene3D" id="3.20.20.70">
    <property type="entry name" value="Aldolase class I"/>
    <property type="match status" value="1"/>
</dbReference>
<proteinExistence type="inferred from homology"/>
<name>D2RY28_HALTV</name>
<feature type="region of interest" description="Disordered" evidence="6">
    <location>
        <begin position="1"/>
        <end position="59"/>
    </location>
</feature>
<dbReference type="PROSITE" id="PS00557">
    <property type="entry name" value="FMN_HYDROXY_ACID_DH_1"/>
    <property type="match status" value="1"/>
</dbReference>
<dbReference type="GeneID" id="8743522"/>
<dbReference type="PIRSF" id="PIRSF000138">
    <property type="entry name" value="Al-hdrx_acd_dh"/>
    <property type="match status" value="1"/>
</dbReference>
<dbReference type="InterPro" id="IPR012133">
    <property type="entry name" value="Alpha-hydoxy_acid_DH_FMN"/>
</dbReference>
<evidence type="ECO:0000313" key="8">
    <source>
        <dbReference type="EMBL" id="ADB61774.1"/>
    </source>
</evidence>
<keyword evidence="3" id="KW-0288">FMN</keyword>
<dbReference type="PROSITE" id="PS51349">
    <property type="entry name" value="FMN_HYDROXY_ACID_DH_2"/>
    <property type="match status" value="1"/>
</dbReference>
<dbReference type="GO" id="GO:0010181">
    <property type="term" value="F:FMN binding"/>
    <property type="evidence" value="ECO:0007669"/>
    <property type="project" value="InterPro"/>
</dbReference>
<dbReference type="RefSeq" id="WP_012944041.1">
    <property type="nucleotide sequence ID" value="NC_013743.1"/>
</dbReference>
<evidence type="ECO:0000256" key="3">
    <source>
        <dbReference type="ARBA" id="ARBA00022643"/>
    </source>
</evidence>
<evidence type="ECO:0000256" key="2">
    <source>
        <dbReference type="ARBA" id="ARBA00022630"/>
    </source>
</evidence>
<dbReference type="InterPro" id="IPR008259">
    <property type="entry name" value="FMN_hydac_DH_AS"/>
</dbReference>
<comment type="similarity">
    <text evidence="5">Belongs to the FMN-dependent alpha-hydroxy acid dehydrogenase family.</text>
</comment>
<dbReference type="PANTHER" id="PTHR10578:SF143">
    <property type="entry name" value="FMN-DEPENDENT ALPHA-HYDROXY ACID DEHYDROGENASE PB1A11.03"/>
    <property type="match status" value="1"/>
</dbReference>
<accession>D2RY28</accession>
<feature type="domain" description="FMN hydroxy acid dehydrogenase" evidence="7">
    <location>
        <begin position="56"/>
        <end position="431"/>
    </location>
</feature>
<dbReference type="HOGENOM" id="CLU_020639_0_1_2"/>
<protein>
    <submittedName>
        <fullName evidence="8">FMN-dependent alpha-hydroxy acid dehydrogenase</fullName>
    </submittedName>
</protein>
<evidence type="ECO:0000313" key="9">
    <source>
        <dbReference type="Proteomes" id="UP000001903"/>
    </source>
</evidence>
<keyword evidence="4" id="KW-0560">Oxidoreductase</keyword>
<dbReference type="AlphaFoldDB" id="D2RY28"/>
<sequence length="431" mass="47181">MTDDTSRNDPADEVPDDAPTNEAPNDAPIDETPDDVPRYGPNRQQAVYSRGMLEDEPPEFPVSYEDLVERAREELSEEAFAYVVGGAGSESTVRANDRAFETWQIVPRMLRDVSDRDLSVDLFGTEYPAPVLLAPIGVQEILHEEAELAVARAAREFGIPMVLSSVSSYTFEDVADELGDSPGWFQLYWSADRDVAASFLERAEDAGYEAVVVTLDTPKMGWRERDIELGYLPFLETQGLQNYFADPAFRARLEADPEDDPVSAIRSWKECFGDASLTWEDLDWLDEQTDLPIVLKGVLHPDDAREAVDRGVDGLIVSNHGGRQVDGAIPALDALPDVVDAVDDTTAADEEFPVLFDSGIRRGSDVFRAVALGADAVLLGRPYALGLGIGGEDGVRAVLENLLADVDLTVGLSGCASIDDVDRSNLWRAER</sequence>
<evidence type="ECO:0000256" key="5">
    <source>
        <dbReference type="ARBA" id="ARBA00024042"/>
    </source>
</evidence>
<dbReference type="InterPro" id="IPR000262">
    <property type="entry name" value="FMN-dep_DH"/>
</dbReference>
<dbReference type="eggNOG" id="arCOG00613">
    <property type="taxonomic scope" value="Archaea"/>
</dbReference>
<dbReference type="PANTHER" id="PTHR10578">
    <property type="entry name" value="S -2-HYDROXY-ACID OXIDASE-RELATED"/>
    <property type="match status" value="1"/>
</dbReference>
<keyword evidence="2" id="KW-0285">Flavoprotein</keyword>
<comment type="cofactor">
    <cofactor evidence="1">
        <name>FMN</name>
        <dbReference type="ChEBI" id="CHEBI:58210"/>
    </cofactor>
</comment>
<evidence type="ECO:0000256" key="1">
    <source>
        <dbReference type="ARBA" id="ARBA00001917"/>
    </source>
</evidence>
<dbReference type="InterPro" id="IPR013785">
    <property type="entry name" value="Aldolase_TIM"/>
</dbReference>
<dbReference type="SUPFAM" id="SSF51395">
    <property type="entry name" value="FMN-linked oxidoreductases"/>
    <property type="match status" value="1"/>
</dbReference>
<dbReference type="EMBL" id="CP001860">
    <property type="protein sequence ID" value="ADB61774.1"/>
    <property type="molecule type" value="Genomic_DNA"/>
</dbReference>
<gene>
    <name evidence="8" type="ordered locus">Htur_2905</name>
</gene>
<reference evidence="8 9" key="1">
    <citation type="journal article" date="2010" name="Stand. Genomic Sci.">
        <title>Complete genome sequence of Haloterrigena turkmenica type strain (4k).</title>
        <authorList>
            <person name="Saunders E."/>
            <person name="Tindall B.J."/>
            <person name="Fahnrich R."/>
            <person name="Lapidus A."/>
            <person name="Copeland A."/>
            <person name="Del Rio T.G."/>
            <person name="Lucas S."/>
            <person name="Chen F."/>
            <person name="Tice H."/>
            <person name="Cheng J.F."/>
            <person name="Han C."/>
            <person name="Detter J.C."/>
            <person name="Bruce D."/>
            <person name="Goodwin L."/>
            <person name="Chain P."/>
            <person name="Pitluck S."/>
            <person name="Pati A."/>
            <person name="Ivanova N."/>
            <person name="Mavromatis K."/>
            <person name="Chen A."/>
            <person name="Palaniappan K."/>
            <person name="Land M."/>
            <person name="Hauser L."/>
            <person name="Chang Y.J."/>
            <person name="Jeffries C.D."/>
            <person name="Brettin T."/>
            <person name="Rohde M."/>
            <person name="Goker M."/>
            <person name="Bristow J."/>
            <person name="Eisen J.A."/>
            <person name="Markowitz V."/>
            <person name="Hugenholtz P."/>
            <person name="Klenk H.P."/>
            <person name="Kyrpides N.C."/>
        </authorList>
    </citation>
    <scope>NUCLEOTIDE SEQUENCE [LARGE SCALE GENOMIC DNA]</scope>
    <source>
        <strain evidence="9">ATCC 51198 / DSM 5511 / JCM 9101 / NCIMB 13204 / VKM B-1734 / 4k</strain>
    </source>
</reference>
<dbReference type="Pfam" id="PF01070">
    <property type="entry name" value="FMN_dh"/>
    <property type="match status" value="1"/>
</dbReference>
<keyword evidence="9" id="KW-1185">Reference proteome</keyword>
<dbReference type="InterPro" id="IPR037350">
    <property type="entry name" value="LMO_FMN"/>
</dbReference>
<dbReference type="GO" id="GO:0016614">
    <property type="term" value="F:oxidoreductase activity, acting on CH-OH group of donors"/>
    <property type="evidence" value="ECO:0007669"/>
    <property type="project" value="UniProtKB-ARBA"/>
</dbReference>
<organism evidence="8 9">
    <name type="scientific">Haloterrigena turkmenica (strain ATCC 51198 / DSM 5511 / JCM 9101 / NCIMB 13204 / VKM B-1734 / 4k)</name>
    <name type="common">Halococcus turkmenicus</name>
    <dbReference type="NCBI Taxonomy" id="543526"/>
    <lineage>
        <taxon>Archaea</taxon>
        <taxon>Methanobacteriati</taxon>
        <taxon>Methanobacteriota</taxon>
        <taxon>Stenosarchaea group</taxon>
        <taxon>Halobacteria</taxon>
        <taxon>Halobacteriales</taxon>
        <taxon>Natrialbaceae</taxon>
        <taxon>Haloterrigena</taxon>
    </lineage>
</organism>
<feature type="compositionally biased region" description="Basic and acidic residues" evidence="6">
    <location>
        <begin position="1"/>
        <end position="10"/>
    </location>
</feature>
<dbReference type="FunFam" id="3.20.20.70:FF:000029">
    <property type="entry name" value="L-lactate dehydrogenase"/>
    <property type="match status" value="1"/>
</dbReference>
<dbReference type="CDD" id="cd03332">
    <property type="entry name" value="LMO_FMN"/>
    <property type="match status" value="1"/>
</dbReference>
<dbReference type="STRING" id="543526.Htur_2905"/>
<dbReference type="Proteomes" id="UP000001903">
    <property type="component" value="Chromosome"/>
</dbReference>
<evidence type="ECO:0000259" key="7">
    <source>
        <dbReference type="PROSITE" id="PS51349"/>
    </source>
</evidence>